<reference evidence="3" key="3">
    <citation type="submission" date="2020-12" db="UniProtKB">
        <authorList>
            <consortium name="EnsemblPlants"/>
        </authorList>
    </citation>
    <scope>IDENTIFICATION</scope>
</reference>
<dbReference type="Gramene" id="Pp3c13_13199V3.1">
    <property type="protein sequence ID" value="Pp3c13_13199V3.1"/>
    <property type="gene ID" value="Pp3c13_13199"/>
</dbReference>
<dbReference type="HOGENOM" id="CLU_1597228_0_0_1"/>
<dbReference type="PaxDb" id="3218-PP1S5_82V6.1"/>
<organism evidence="2">
    <name type="scientific">Physcomitrium patens</name>
    <name type="common">Spreading-leaved earth moss</name>
    <name type="synonym">Physcomitrella patens</name>
    <dbReference type="NCBI Taxonomy" id="3218"/>
    <lineage>
        <taxon>Eukaryota</taxon>
        <taxon>Viridiplantae</taxon>
        <taxon>Streptophyta</taxon>
        <taxon>Embryophyta</taxon>
        <taxon>Bryophyta</taxon>
        <taxon>Bryophytina</taxon>
        <taxon>Bryopsida</taxon>
        <taxon>Funariidae</taxon>
        <taxon>Funariales</taxon>
        <taxon>Funariaceae</taxon>
        <taxon>Physcomitrium</taxon>
    </lineage>
</organism>
<dbReference type="AlphaFoldDB" id="A9RES4"/>
<evidence type="ECO:0000313" key="3">
    <source>
        <dbReference type="EnsemblPlants" id="Pp3c13_13199V3.1"/>
    </source>
</evidence>
<reference evidence="2 4" key="2">
    <citation type="journal article" date="2018" name="Plant J.">
        <title>The Physcomitrella patens chromosome-scale assembly reveals moss genome structure and evolution.</title>
        <authorList>
            <person name="Lang D."/>
            <person name="Ullrich K.K."/>
            <person name="Murat F."/>
            <person name="Fuchs J."/>
            <person name="Jenkins J."/>
            <person name="Haas F.B."/>
            <person name="Piednoel M."/>
            <person name="Gundlach H."/>
            <person name="Van Bel M."/>
            <person name="Meyberg R."/>
            <person name="Vives C."/>
            <person name="Morata J."/>
            <person name="Symeonidi A."/>
            <person name="Hiss M."/>
            <person name="Muchero W."/>
            <person name="Kamisugi Y."/>
            <person name="Saleh O."/>
            <person name="Blanc G."/>
            <person name="Decker E.L."/>
            <person name="van Gessel N."/>
            <person name="Grimwood J."/>
            <person name="Hayes R.D."/>
            <person name="Graham S.W."/>
            <person name="Gunter L.E."/>
            <person name="McDaniel S.F."/>
            <person name="Hoernstein S.N.W."/>
            <person name="Larsson A."/>
            <person name="Li F.W."/>
            <person name="Perroud P.F."/>
            <person name="Phillips J."/>
            <person name="Ranjan P."/>
            <person name="Rokshar D.S."/>
            <person name="Rothfels C.J."/>
            <person name="Schneider L."/>
            <person name="Shu S."/>
            <person name="Stevenson D.W."/>
            <person name="Thummler F."/>
            <person name="Tillich M."/>
            <person name="Villarreal Aguilar J.C."/>
            <person name="Widiez T."/>
            <person name="Wong G.K."/>
            <person name="Wymore A."/>
            <person name="Zhang Y."/>
            <person name="Zimmer A.D."/>
            <person name="Quatrano R.S."/>
            <person name="Mayer K.F.X."/>
            <person name="Goodstein D."/>
            <person name="Casacuberta J.M."/>
            <person name="Vandepoele K."/>
            <person name="Reski R."/>
            <person name="Cuming A.C."/>
            <person name="Tuskan G.A."/>
            <person name="Maumus F."/>
            <person name="Salse J."/>
            <person name="Schmutz J."/>
            <person name="Rensing S.A."/>
        </authorList>
    </citation>
    <scope>NUCLEOTIDE SEQUENCE [LARGE SCALE GENOMIC DNA]</scope>
    <source>
        <strain evidence="3 4">cv. Gransden 2004</strain>
    </source>
</reference>
<gene>
    <name evidence="3" type="primary">LOC112290682</name>
    <name evidence="2" type="ORF">PHYPA_017309</name>
</gene>
<dbReference type="RefSeq" id="XP_024393011.1">
    <property type="nucleotide sequence ID" value="XM_024537243.2"/>
</dbReference>
<protein>
    <submittedName>
        <fullName evidence="2 3">Uncharacterized protein</fullName>
    </submittedName>
</protein>
<name>A9RES4_PHYPA</name>
<feature type="region of interest" description="Disordered" evidence="1">
    <location>
        <begin position="88"/>
        <end position="109"/>
    </location>
</feature>
<evidence type="ECO:0000256" key="1">
    <source>
        <dbReference type="SAM" id="MobiDB-lite"/>
    </source>
</evidence>
<dbReference type="RefSeq" id="XP_073394394.1">
    <property type="nucleotide sequence ID" value="XM_073538293.1"/>
</dbReference>
<evidence type="ECO:0000313" key="2">
    <source>
        <dbReference type="EMBL" id="PNR42479.1"/>
    </source>
</evidence>
<evidence type="ECO:0000313" key="4">
    <source>
        <dbReference type="Proteomes" id="UP000006727"/>
    </source>
</evidence>
<dbReference type="EnsemblPlants" id="Pp3c13_13199V3.1">
    <property type="protein sequence ID" value="Pp3c13_13199V3.1"/>
    <property type="gene ID" value="Pp3c13_13199"/>
</dbReference>
<dbReference type="Proteomes" id="UP000006727">
    <property type="component" value="Chromosome 13"/>
</dbReference>
<accession>A9RES4</accession>
<proteinExistence type="predicted"/>
<sequence>MEVANRPSSFGCPLLNENFGQRTTDDDVKALDPFHLEVADGPSAGASENKPEMQSALDPLLQNPDGATQMFNDMHGLPVGLERSCELHRPGVEPGVGPNNSSSVGAPIEAQEDKVLGTSPARTELRHMGGLNVEAQRLGATYWGVGTDGGRSGRLENGVPYGYFAGV</sequence>
<dbReference type="GeneID" id="112290682"/>
<reference evidence="2 4" key="1">
    <citation type="journal article" date="2008" name="Science">
        <title>The Physcomitrella genome reveals evolutionary insights into the conquest of land by plants.</title>
        <authorList>
            <person name="Rensing S."/>
            <person name="Lang D."/>
            <person name="Zimmer A."/>
            <person name="Terry A."/>
            <person name="Salamov A."/>
            <person name="Shapiro H."/>
            <person name="Nishiyama T."/>
            <person name="Perroud P.-F."/>
            <person name="Lindquist E."/>
            <person name="Kamisugi Y."/>
            <person name="Tanahashi T."/>
            <person name="Sakakibara K."/>
            <person name="Fujita T."/>
            <person name="Oishi K."/>
            <person name="Shin-I T."/>
            <person name="Kuroki Y."/>
            <person name="Toyoda A."/>
            <person name="Suzuki Y."/>
            <person name="Hashimoto A."/>
            <person name="Yamaguchi K."/>
            <person name="Sugano A."/>
            <person name="Kohara Y."/>
            <person name="Fujiyama A."/>
            <person name="Anterola A."/>
            <person name="Aoki S."/>
            <person name="Ashton N."/>
            <person name="Barbazuk W.B."/>
            <person name="Barker E."/>
            <person name="Bennetzen J."/>
            <person name="Bezanilla M."/>
            <person name="Blankenship R."/>
            <person name="Cho S.H."/>
            <person name="Dutcher S."/>
            <person name="Estelle M."/>
            <person name="Fawcett J.A."/>
            <person name="Gundlach H."/>
            <person name="Hanada K."/>
            <person name="Heyl A."/>
            <person name="Hicks K.A."/>
            <person name="Hugh J."/>
            <person name="Lohr M."/>
            <person name="Mayer K."/>
            <person name="Melkozernov A."/>
            <person name="Murata T."/>
            <person name="Nelson D."/>
            <person name="Pils B."/>
            <person name="Prigge M."/>
            <person name="Reiss B."/>
            <person name="Renner T."/>
            <person name="Rombauts S."/>
            <person name="Rushton P."/>
            <person name="Sanderfoot A."/>
            <person name="Schween G."/>
            <person name="Shiu S.-H."/>
            <person name="Stueber K."/>
            <person name="Theodoulou F.L."/>
            <person name="Tu H."/>
            <person name="Van de Peer Y."/>
            <person name="Verrier P.J."/>
            <person name="Waters E."/>
            <person name="Wood A."/>
            <person name="Yang L."/>
            <person name="Cove D."/>
            <person name="Cuming A."/>
            <person name="Hasebe M."/>
            <person name="Lucas S."/>
            <person name="Mishler D.B."/>
            <person name="Reski R."/>
            <person name="Grigoriev I."/>
            <person name="Quatrano R.S."/>
            <person name="Boore J.L."/>
        </authorList>
    </citation>
    <scope>NUCLEOTIDE SEQUENCE [LARGE SCALE GENOMIC DNA]</scope>
    <source>
        <strain evidence="3 4">cv. Gransden 2004</strain>
    </source>
</reference>
<keyword evidence="4" id="KW-1185">Reference proteome</keyword>
<dbReference type="OrthoDB" id="10548314at2759"/>
<dbReference type="EMBL" id="ABEU02000013">
    <property type="protein sequence ID" value="PNR42479.1"/>
    <property type="molecule type" value="Genomic_DNA"/>
</dbReference>